<dbReference type="EMBL" id="JAHESD010000002">
    <property type="protein sequence ID" value="MBT1701896.1"/>
    <property type="molecule type" value="Genomic_DNA"/>
</dbReference>
<evidence type="ECO:0000313" key="1">
    <source>
        <dbReference type="EMBL" id="MBT1701896.1"/>
    </source>
</evidence>
<sequence>MKRFYIDSEFTGLRSWILNLPETFNEMGTVMKDNRNILRKTKEAGQEIVVKDFKGMYFLNRLAYSLFAKSKAEKSFNHSAILNERGIATPQHIAWVNCYRWGILTRCYFISIFSPAQTFIETINELKDSAPHLKEKLLRDFAGFAKKLHKSEIYHKDFSNGNVLVTKADDRFEFSLVDLNRIKFFPVNYVQGLKNFATLGLTQEDLYTIIEEYALLRNEDVSSSIKILEEYRQRKSYRRSIRKKLRKLTITRIENLMRSNS</sequence>
<evidence type="ECO:0008006" key="3">
    <source>
        <dbReference type="Google" id="ProtNLM"/>
    </source>
</evidence>
<dbReference type="Gene3D" id="1.10.510.10">
    <property type="entry name" value="Transferase(Phosphotransferase) domain 1"/>
    <property type="match status" value="1"/>
</dbReference>
<dbReference type="InterPro" id="IPR008266">
    <property type="entry name" value="Tyr_kinase_AS"/>
</dbReference>
<name>A0ABS5VPF6_9BACT</name>
<accession>A0ABS5VPF6</accession>
<dbReference type="InterPro" id="IPR011009">
    <property type="entry name" value="Kinase-like_dom_sf"/>
</dbReference>
<dbReference type="Proteomes" id="UP000772618">
    <property type="component" value="Unassembled WGS sequence"/>
</dbReference>
<dbReference type="Pfam" id="PF06293">
    <property type="entry name" value="Kdo"/>
    <property type="match status" value="1"/>
</dbReference>
<keyword evidence="2" id="KW-1185">Reference proteome</keyword>
<dbReference type="SUPFAM" id="SSF56112">
    <property type="entry name" value="Protein kinase-like (PK-like)"/>
    <property type="match status" value="1"/>
</dbReference>
<reference evidence="1 2" key="1">
    <citation type="submission" date="2021-05" db="EMBL/GenBank/DDBJ databases">
        <title>A Polyphasic approach of four new species of the genus Ohtaekwangia: Ohtaekwangia histidinii sp. nov., Ohtaekwangia cretensis sp. nov., Ohtaekwangia indiensis sp. nov., Ohtaekwangia reichenbachii sp. nov. from diverse environment.</title>
        <authorList>
            <person name="Octaviana S."/>
        </authorList>
    </citation>
    <scope>NUCLEOTIDE SEQUENCE [LARGE SCALE GENOMIC DNA]</scope>
    <source>
        <strain evidence="1 2">PWU20</strain>
    </source>
</reference>
<organism evidence="1 2">
    <name type="scientific">Chryseosolibacter indicus</name>
    <dbReference type="NCBI Taxonomy" id="2782351"/>
    <lineage>
        <taxon>Bacteria</taxon>
        <taxon>Pseudomonadati</taxon>
        <taxon>Bacteroidota</taxon>
        <taxon>Cytophagia</taxon>
        <taxon>Cytophagales</taxon>
        <taxon>Chryseotaleaceae</taxon>
        <taxon>Chryseosolibacter</taxon>
    </lineage>
</organism>
<dbReference type="RefSeq" id="WP_254151592.1">
    <property type="nucleotide sequence ID" value="NZ_JAHESD010000002.1"/>
</dbReference>
<gene>
    <name evidence="1" type="ORF">KK060_01315</name>
</gene>
<proteinExistence type="predicted"/>
<evidence type="ECO:0000313" key="2">
    <source>
        <dbReference type="Proteomes" id="UP000772618"/>
    </source>
</evidence>
<comment type="caution">
    <text evidence="1">The sequence shown here is derived from an EMBL/GenBank/DDBJ whole genome shotgun (WGS) entry which is preliminary data.</text>
</comment>
<protein>
    <recommendedName>
        <fullName evidence="3">Protein kinase domain-containing protein</fullName>
    </recommendedName>
</protein>
<dbReference type="PROSITE" id="PS00109">
    <property type="entry name" value="PROTEIN_KINASE_TYR"/>
    <property type="match status" value="1"/>
</dbReference>